<protein>
    <submittedName>
        <fullName evidence="10">Polar amino acid transport system permease protein</fullName>
    </submittedName>
</protein>
<dbReference type="Pfam" id="PF00528">
    <property type="entry name" value="BPD_transp_1"/>
    <property type="match status" value="1"/>
</dbReference>
<reference evidence="10 11" key="1">
    <citation type="submission" date="2019-07" db="EMBL/GenBank/DDBJ databases">
        <title>Genomic Encyclopedia of Type Strains, Phase III (KMG-III): the genomes of soil and plant-associated and newly described type strains.</title>
        <authorList>
            <person name="Whitman W."/>
        </authorList>
    </citation>
    <scope>NUCLEOTIDE SEQUENCE [LARGE SCALE GENOMIC DNA]</scope>
    <source>
        <strain evidence="10 11">BL24</strain>
    </source>
</reference>
<comment type="similarity">
    <text evidence="8">Belongs to the binding-protein-dependent transport system permease family.</text>
</comment>
<dbReference type="PROSITE" id="PS50928">
    <property type="entry name" value="ABC_TM1"/>
    <property type="match status" value="1"/>
</dbReference>
<keyword evidence="4 8" id="KW-0812">Transmembrane</keyword>
<keyword evidence="5" id="KW-0029">Amino-acid transport</keyword>
<evidence type="ECO:0000256" key="2">
    <source>
        <dbReference type="ARBA" id="ARBA00022448"/>
    </source>
</evidence>
<evidence type="ECO:0000256" key="1">
    <source>
        <dbReference type="ARBA" id="ARBA00004651"/>
    </source>
</evidence>
<evidence type="ECO:0000313" key="10">
    <source>
        <dbReference type="EMBL" id="TYP79084.1"/>
    </source>
</evidence>
<gene>
    <name evidence="10" type="ORF">BCM02_101200</name>
</gene>
<dbReference type="FunFam" id="1.10.3720.10:FF:000033">
    <property type="entry name" value="Polar amino acid ABC transporter permease"/>
    <property type="match status" value="1"/>
</dbReference>
<dbReference type="Gene3D" id="1.10.3720.10">
    <property type="entry name" value="MetI-like"/>
    <property type="match status" value="1"/>
</dbReference>
<dbReference type="PANTHER" id="PTHR30614:SF46">
    <property type="entry name" value="ABC TRANSPORTER MEMBRANE SPANNING PERMEASE-GLUTAMINE TRANSPORT"/>
    <property type="match status" value="1"/>
</dbReference>
<dbReference type="SUPFAM" id="SSF161098">
    <property type="entry name" value="MetI-like"/>
    <property type="match status" value="1"/>
</dbReference>
<dbReference type="PANTHER" id="PTHR30614">
    <property type="entry name" value="MEMBRANE COMPONENT OF AMINO ACID ABC TRANSPORTER"/>
    <property type="match status" value="1"/>
</dbReference>
<organism evidence="10 11">
    <name type="scientific">Paenibacillus methanolicus</name>
    <dbReference type="NCBI Taxonomy" id="582686"/>
    <lineage>
        <taxon>Bacteria</taxon>
        <taxon>Bacillati</taxon>
        <taxon>Bacillota</taxon>
        <taxon>Bacilli</taxon>
        <taxon>Bacillales</taxon>
        <taxon>Paenibacillaceae</taxon>
        <taxon>Paenibacillus</taxon>
    </lineage>
</organism>
<evidence type="ECO:0000313" key="11">
    <source>
        <dbReference type="Proteomes" id="UP000323257"/>
    </source>
</evidence>
<dbReference type="NCBIfam" id="TIGR01726">
    <property type="entry name" value="HEQRo_perm_3TM"/>
    <property type="match status" value="1"/>
</dbReference>
<proteinExistence type="inferred from homology"/>
<evidence type="ECO:0000256" key="6">
    <source>
        <dbReference type="ARBA" id="ARBA00022989"/>
    </source>
</evidence>
<evidence type="ECO:0000256" key="8">
    <source>
        <dbReference type="RuleBase" id="RU363032"/>
    </source>
</evidence>
<dbReference type="GO" id="GO:0006865">
    <property type="term" value="P:amino acid transport"/>
    <property type="evidence" value="ECO:0007669"/>
    <property type="project" value="UniProtKB-KW"/>
</dbReference>
<keyword evidence="11" id="KW-1185">Reference proteome</keyword>
<keyword evidence="2 8" id="KW-0813">Transport</keyword>
<dbReference type="InterPro" id="IPR043429">
    <property type="entry name" value="ArtM/GltK/GlnP/TcyL/YhdX-like"/>
</dbReference>
<sequence length="218" mass="24060">MSDTLQIMSDALPILFEGLLITLKIAAISLVIAFVIGLAAGLMSTARSRIIRGLAGIYVDIIRGTPLLVQVFFIYFGLPEFFDTRIDPEVAGIVAVSLNAGAYIAEVVRAGINSVDKGQVEAARSLGMNRFYTMRLIVLPQALRRMIPALVNQFIISIKDTALLSVIGIRELTQSGEIIISTNFRSFEIWGMVGVFYFLLILPLSRLSLLLERRLNLR</sequence>
<feature type="domain" description="ABC transmembrane type-1" evidence="9">
    <location>
        <begin position="19"/>
        <end position="211"/>
    </location>
</feature>
<evidence type="ECO:0000259" key="9">
    <source>
        <dbReference type="PROSITE" id="PS50928"/>
    </source>
</evidence>
<dbReference type="InterPro" id="IPR000515">
    <property type="entry name" value="MetI-like"/>
</dbReference>
<comment type="caution">
    <text evidence="10">The sequence shown here is derived from an EMBL/GenBank/DDBJ whole genome shotgun (WGS) entry which is preliminary data.</text>
</comment>
<feature type="transmembrane region" description="Helical" evidence="8">
    <location>
        <begin position="20"/>
        <end position="43"/>
    </location>
</feature>
<evidence type="ECO:0000256" key="4">
    <source>
        <dbReference type="ARBA" id="ARBA00022692"/>
    </source>
</evidence>
<keyword evidence="6 8" id="KW-1133">Transmembrane helix</keyword>
<dbReference type="CDD" id="cd06261">
    <property type="entry name" value="TM_PBP2"/>
    <property type="match status" value="1"/>
</dbReference>
<dbReference type="GO" id="GO:0022857">
    <property type="term" value="F:transmembrane transporter activity"/>
    <property type="evidence" value="ECO:0007669"/>
    <property type="project" value="InterPro"/>
</dbReference>
<dbReference type="InterPro" id="IPR035906">
    <property type="entry name" value="MetI-like_sf"/>
</dbReference>
<comment type="subcellular location">
    <subcellularLocation>
        <location evidence="1 8">Cell membrane</location>
        <topology evidence="1 8">Multi-pass membrane protein</topology>
    </subcellularLocation>
</comment>
<keyword evidence="7 8" id="KW-0472">Membrane</keyword>
<dbReference type="AlphaFoldDB" id="A0A5S5CHS7"/>
<evidence type="ECO:0000256" key="3">
    <source>
        <dbReference type="ARBA" id="ARBA00022475"/>
    </source>
</evidence>
<dbReference type="Proteomes" id="UP000323257">
    <property type="component" value="Unassembled WGS sequence"/>
</dbReference>
<dbReference type="GO" id="GO:0043190">
    <property type="term" value="C:ATP-binding cassette (ABC) transporter complex"/>
    <property type="evidence" value="ECO:0007669"/>
    <property type="project" value="InterPro"/>
</dbReference>
<feature type="transmembrane region" description="Helical" evidence="8">
    <location>
        <begin position="189"/>
        <end position="211"/>
    </location>
</feature>
<name>A0A5S5CHS7_9BACL</name>
<dbReference type="InterPro" id="IPR010065">
    <property type="entry name" value="AA_ABC_transptr_permease_3TM"/>
</dbReference>
<dbReference type="OrthoDB" id="9805999at2"/>
<keyword evidence="3" id="KW-1003">Cell membrane</keyword>
<evidence type="ECO:0000256" key="7">
    <source>
        <dbReference type="ARBA" id="ARBA00023136"/>
    </source>
</evidence>
<accession>A0A5S5CHS7</accession>
<evidence type="ECO:0000256" key="5">
    <source>
        <dbReference type="ARBA" id="ARBA00022970"/>
    </source>
</evidence>
<feature type="transmembrane region" description="Helical" evidence="8">
    <location>
        <begin position="55"/>
        <end position="78"/>
    </location>
</feature>
<dbReference type="EMBL" id="VNHS01000001">
    <property type="protein sequence ID" value="TYP79084.1"/>
    <property type="molecule type" value="Genomic_DNA"/>
</dbReference>